<evidence type="ECO:0000259" key="5">
    <source>
        <dbReference type="PROSITE" id="PS50977"/>
    </source>
</evidence>
<dbReference type="PANTHER" id="PTHR47506:SF7">
    <property type="entry name" value="TRANSCRIPTIONAL REGULATORY PROTEIN"/>
    <property type="match status" value="1"/>
</dbReference>
<dbReference type="EMBL" id="JBFOHK010000002">
    <property type="protein sequence ID" value="MEW9572269.1"/>
    <property type="molecule type" value="Genomic_DNA"/>
</dbReference>
<feature type="domain" description="HTH tetR-type" evidence="5">
    <location>
        <begin position="9"/>
        <end position="69"/>
    </location>
</feature>
<dbReference type="PANTHER" id="PTHR47506">
    <property type="entry name" value="TRANSCRIPTIONAL REGULATORY PROTEIN"/>
    <property type="match status" value="1"/>
</dbReference>
<dbReference type="Gene3D" id="1.10.357.10">
    <property type="entry name" value="Tetracycline Repressor, domain 2"/>
    <property type="match status" value="1"/>
</dbReference>
<evidence type="ECO:0000313" key="6">
    <source>
        <dbReference type="EMBL" id="MEW9572269.1"/>
    </source>
</evidence>
<evidence type="ECO:0000313" key="7">
    <source>
        <dbReference type="Proteomes" id="UP001556220"/>
    </source>
</evidence>
<dbReference type="Proteomes" id="UP001556220">
    <property type="component" value="Unassembled WGS sequence"/>
</dbReference>
<dbReference type="PRINTS" id="PR00455">
    <property type="entry name" value="HTHTETR"/>
</dbReference>
<keyword evidence="7" id="KW-1185">Reference proteome</keyword>
<evidence type="ECO:0000256" key="2">
    <source>
        <dbReference type="ARBA" id="ARBA00023125"/>
    </source>
</evidence>
<dbReference type="SUPFAM" id="SSF46689">
    <property type="entry name" value="Homeodomain-like"/>
    <property type="match status" value="1"/>
</dbReference>
<accession>A0ABV3QFB7</accession>
<proteinExistence type="predicted"/>
<keyword evidence="3" id="KW-0804">Transcription</keyword>
<dbReference type="Gene3D" id="1.10.10.60">
    <property type="entry name" value="Homeodomain-like"/>
    <property type="match status" value="1"/>
</dbReference>
<dbReference type="RefSeq" id="WP_367854319.1">
    <property type="nucleotide sequence ID" value="NZ_JBFOHK010000002.1"/>
</dbReference>
<dbReference type="PROSITE" id="PS50977">
    <property type="entry name" value="HTH_TETR_2"/>
    <property type="match status" value="1"/>
</dbReference>
<evidence type="ECO:0000256" key="1">
    <source>
        <dbReference type="ARBA" id="ARBA00023015"/>
    </source>
</evidence>
<dbReference type="SUPFAM" id="SSF48498">
    <property type="entry name" value="Tetracyclin repressor-like, C-terminal domain"/>
    <property type="match status" value="1"/>
</dbReference>
<dbReference type="Pfam" id="PF00440">
    <property type="entry name" value="TetR_N"/>
    <property type="match status" value="1"/>
</dbReference>
<keyword evidence="2 4" id="KW-0238">DNA-binding</keyword>
<dbReference type="InterPro" id="IPR036271">
    <property type="entry name" value="Tet_transcr_reg_TetR-rel_C_sf"/>
</dbReference>
<protein>
    <submittedName>
        <fullName evidence="6">TetR/AcrR family transcriptional regulator</fullName>
    </submittedName>
</protein>
<feature type="DNA-binding region" description="H-T-H motif" evidence="4">
    <location>
        <begin position="32"/>
        <end position="51"/>
    </location>
</feature>
<name>A0ABV3QFB7_9GAMM</name>
<dbReference type="InterPro" id="IPR009057">
    <property type="entry name" value="Homeodomain-like_sf"/>
</dbReference>
<dbReference type="PROSITE" id="PS01081">
    <property type="entry name" value="HTH_TETR_1"/>
    <property type="match status" value="1"/>
</dbReference>
<sequence>MRYNAEHKQQTRDKVLTVAARAIREQGPERVSVAAVMGEAGLTHGGFYAHFASKEALVAASIEHMFEQMSERIDDVTNGKDARTALHDYIDFYLSERHAQARGRGCPIAALGSDLPRLDDATRKAFADGMGIQHRRLLGLFKSLDVADPDDSARSLRSELLGALLAARLVGAGERKAILEASRRSLKRRFRLELQT</sequence>
<comment type="caution">
    <text evidence="6">The sequence shown here is derived from an EMBL/GenBank/DDBJ whole genome shotgun (WGS) entry which is preliminary data.</text>
</comment>
<keyword evidence="1" id="KW-0805">Transcription regulation</keyword>
<dbReference type="InterPro" id="IPR023772">
    <property type="entry name" value="DNA-bd_HTH_TetR-type_CS"/>
</dbReference>
<evidence type="ECO:0000256" key="3">
    <source>
        <dbReference type="ARBA" id="ARBA00023163"/>
    </source>
</evidence>
<reference evidence="6 7" key="1">
    <citation type="submission" date="2024-06" db="EMBL/GenBank/DDBJ databases">
        <authorList>
            <person name="Woo H."/>
        </authorList>
    </citation>
    <scope>NUCLEOTIDE SEQUENCE [LARGE SCALE GENOMIC DNA]</scope>
    <source>
        <strain evidence="6 7">Si-c</strain>
    </source>
</reference>
<gene>
    <name evidence="6" type="ORF">ABQJ54_10950</name>
</gene>
<evidence type="ECO:0000256" key="4">
    <source>
        <dbReference type="PROSITE-ProRule" id="PRU00335"/>
    </source>
</evidence>
<organism evidence="6 7">
    <name type="scientific">Rhodanobacter lycopersici</name>
    <dbReference type="NCBI Taxonomy" id="3162487"/>
    <lineage>
        <taxon>Bacteria</taxon>
        <taxon>Pseudomonadati</taxon>
        <taxon>Pseudomonadota</taxon>
        <taxon>Gammaproteobacteria</taxon>
        <taxon>Lysobacterales</taxon>
        <taxon>Rhodanobacteraceae</taxon>
        <taxon>Rhodanobacter</taxon>
    </lineage>
</organism>
<dbReference type="InterPro" id="IPR001647">
    <property type="entry name" value="HTH_TetR"/>
</dbReference>